<dbReference type="InterPro" id="IPR023631">
    <property type="entry name" value="Amidase_dom"/>
</dbReference>
<sequence length="531" mass="57934">MSVTSLTVSPSNPISKMDLQTVLGKLGQKLKPDEEPDYLVLLQALHESVETVLNLPDYEPHTDIERFPRENVYYPKPEENIHSGWAWKCSIHDTKPNDGPLNGRKLVIKDNITVAGVDCLLGTSMFSGWKPTADATVVTRILEAGGSIIGKAVCENLSLGATSFSAATGPVHNPFARGYSTGGSSSGCGVLIASGEADMGMGGDQGGSVRIPASWCGLFGLKPTFGLVPYTEPTVDHTGPMTRTCLDNAILLKVTAGRDGLDDRGAGAPFPSKIPDYPKILAQLKNVEKPLNGFKLGLVKEGFDICDKGGLNDSRVGLKVREAAQKWCELGATVEDVSIPMHEIGATLWVCIARMGSLPVLWGGMSGRSGYQMTELTKKMQNVRTEEGWEKTPWSPKNMILNGTYLWDKHPELYGKAINQIRRLRAAYDEALSEYHVLVMPTIPYLPTTHAPPEASVLEKISRSLGQIYNTSPFNTTGHPALSMPVGMLPAREDESLRFPVGLQIAGRHLDELSVYTVAYAWENKFDWKYF</sequence>
<accession>A0AA38PBP9</accession>
<organism evidence="3 4">
    <name type="scientific">Lentinula raphanica</name>
    <dbReference type="NCBI Taxonomy" id="153919"/>
    <lineage>
        <taxon>Eukaryota</taxon>
        <taxon>Fungi</taxon>
        <taxon>Dikarya</taxon>
        <taxon>Basidiomycota</taxon>
        <taxon>Agaricomycotina</taxon>
        <taxon>Agaricomycetes</taxon>
        <taxon>Agaricomycetidae</taxon>
        <taxon>Agaricales</taxon>
        <taxon>Marasmiineae</taxon>
        <taxon>Omphalotaceae</taxon>
        <taxon>Lentinula</taxon>
    </lineage>
</organism>
<dbReference type="Pfam" id="PF01425">
    <property type="entry name" value="Amidase"/>
    <property type="match status" value="1"/>
</dbReference>
<evidence type="ECO:0000256" key="1">
    <source>
        <dbReference type="ARBA" id="ARBA00009199"/>
    </source>
</evidence>
<dbReference type="PANTHER" id="PTHR11895">
    <property type="entry name" value="TRANSAMIDASE"/>
    <property type="match status" value="1"/>
</dbReference>
<protein>
    <submittedName>
        <fullName evidence="3">Amidase signature domain-containing protein</fullName>
    </submittedName>
</protein>
<evidence type="ECO:0000313" key="3">
    <source>
        <dbReference type="EMBL" id="KAJ3839786.1"/>
    </source>
</evidence>
<comment type="similarity">
    <text evidence="1">Belongs to the amidase family.</text>
</comment>
<dbReference type="PROSITE" id="PS00571">
    <property type="entry name" value="AMIDASES"/>
    <property type="match status" value="1"/>
</dbReference>
<dbReference type="InterPro" id="IPR000120">
    <property type="entry name" value="Amidase"/>
</dbReference>
<dbReference type="SUPFAM" id="SSF75304">
    <property type="entry name" value="Amidase signature (AS) enzymes"/>
    <property type="match status" value="1"/>
</dbReference>
<dbReference type="Gene3D" id="3.90.1300.10">
    <property type="entry name" value="Amidase signature (AS) domain"/>
    <property type="match status" value="1"/>
</dbReference>
<dbReference type="AlphaFoldDB" id="A0AA38PBP9"/>
<keyword evidence="4" id="KW-1185">Reference proteome</keyword>
<feature type="domain" description="Amidase" evidence="2">
    <location>
        <begin position="95"/>
        <end position="512"/>
    </location>
</feature>
<name>A0AA38PBP9_9AGAR</name>
<comment type="caution">
    <text evidence="3">The sequence shown here is derived from an EMBL/GenBank/DDBJ whole genome shotgun (WGS) entry which is preliminary data.</text>
</comment>
<dbReference type="EMBL" id="MU806109">
    <property type="protein sequence ID" value="KAJ3839786.1"/>
    <property type="molecule type" value="Genomic_DNA"/>
</dbReference>
<dbReference type="InterPro" id="IPR020556">
    <property type="entry name" value="Amidase_CS"/>
</dbReference>
<dbReference type="InterPro" id="IPR036928">
    <property type="entry name" value="AS_sf"/>
</dbReference>
<dbReference type="Proteomes" id="UP001163846">
    <property type="component" value="Unassembled WGS sequence"/>
</dbReference>
<evidence type="ECO:0000259" key="2">
    <source>
        <dbReference type="Pfam" id="PF01425"/>
    </source>
</evidence>
<dbReference type="GO" id="GO:0003824">
    <property type="term" value="F:catalytic activity"/>
    <property type="evidence" value="ECO:0007669"/>
    <property type="project" value="InterPro"/>
</dbReference>
<evidence type="ECO:0000313" key="4">
    <source>
        <dbReference type="Proteomes" id="UP001163846"/>
    </source>
</evidence>
<gene>
    <name evidence="3" type="ORF">F5878DRAFT_102770</name>
</gene>
<reference evidence="3" key="1">
    <citation type="submission" date="2022-08" db="EMBL/GenBank/DDBJ databases">
        <authorList>
            <consortium name="DOE Joint Genome Institute"/>
            <person name="Min B."/>
            <person name="Riley R."/>
            <person name="Sierra-Patev S."/>
            <person name="Naranjo-Ortiz M."/>
            <person name="Looney B."/>
            <person name="Konkel Z."/>
            <person name="Slot J.C."/>
            <person name="Sakamoto Y."/>
            <person name="Steenwyk J.L."/>
            <person name="Rokas A."/>
            <person name="Carro J."/>
            <person name="Camarero S."/>
            <person name="Ferreira P."/>
            <person name="Molpeceres G."/>
            <person name="Ruiz-Duenas F.J."/>
            <person name="Serrano A."/>
            <person name="Henrissat B."/>
            <person name="Drula E."/>
            <person name="Hughes K.W."/>
            <person name="Mata J.L."/>
            <person name="Ishikawa N.K."/>
            <person name="Vargas-Isla R."/>
            <person name="Ushijima S."/>
            <person name="Smith C.A."/>
            <person name="Ahrendt S."/>
            <person name="Andreopoulos W."/>
            <person name="He G."/>
            <person name="Labutti K."/>
            <person name="Lipzen A."/>
            <person name="Ng V."/>
            <person name="Sandor L."/>
            <person name="Barry K."/>
            <person name="Martinez A.T."/>
            <person name="Xiao Y."/>
            <person name="Gibbons J.G."/>
            <person name="Terashima K."/>
            <person name="Hibbett D.S."/>
            <person name="Grigoriev I.V."/>
        </authorList>
    </citation>
    <scope>NUCLEOTIDE SEQUENCE</scope>
    <source>
        <strain evidence="3">TFB9207</strain>
    </source>
</reference>
<proteinExistence type="inferred from homology"/>
<dbReference type="PANTHER" id="PTHR11895:SF83">
    <property type="entry name" value="AMIDASE"/>
    <property type="match status" value="1"/>
</dbReference>